<dbReference type="Pfam" id="PF04324">
    <property type="entry name" value="Fer2_BFD"/>
    <property type="match status" value="1"/>
</dbReference>
<dbReference type="PANTHER" id="PTHR43105:SF9">
    <property type="entry name" value="NADPH-FE(3+) OXIDOREDUCTASE SUBUNIT ALPHA"/>
    <property type="match status" value="1"/>
</dbReference>
<gene>
    <name evidence="12" type="ORF">SAMN05660710_01865</name>
</gene>
<comment type="cofactor">
    <cofactor evidence="2">
        <name>[4Fe-4S] cluster</name>
        <dbReference type="ChEBI" id="CHEBI:49883"/>
    </cofactor>
</comment>
<dbReference type="InterPro" id="IPR006656">
    <property type="entry name" value="Mopterin_OxRdtase"/>
</dbReference>
<dbReference type="SUPFAM" id="SSF50692">
    <property type="entry name" value="ADC-like"/>
    <property type="match status" value="1"/>
</dbReference>
<comment type="similarity">
    <text evidence="3">Belongs to the prokaryotic molybdopterin-containing oxidoreductase family. NasA/NapA/NarB subfamily.</text>
</comment>
<dbReference type="InterPro" id="IPR009010">
    <property type="entry name" value="Asp_de-COase-like_dom_sf"/>
</dbReference>
<dbReference type="InterPro" id="IPR041957">
    <property type="entry name" value="CT_Nitrate-R-NapA-like"/>
</dbReference>
<dbReference type="InterPro" id="IPR006657">
    <property type="entry name" value="MoPterin_dinucl-bd_dom"/>
</dbReference>
<dbReference type="SUPFAM" id="SSF53706">
    <property type="entry name" value="Formate dehydrogenase/DMSO reductase, domains 1-3"/>
    <property type="match status" value="1"/>
</dbReference>
<dbReference type="Gene3D" id="1.10.10.1100">
    <property type="entry name" value="BFD-like [2Fe-2S]-binding domain"/>
    <property type="match status" value="1"/>
</dbReference>
<dbReference type="Pfam" id="PF00384">
    <property type="entry name" value="Molybdopterin"/>
    <property type="match status" value="1"/>
</dbReference>
<evidence type="ECO:0000313" key="13">
    <source>
        <dbReference type="Proteomes" id="UP000199502"/>
    </source>
</evidence>
<dbReference type="PANTHER" id="PTHR43105">
    <property type="entry name" value="RESPIRATORY NITRATE REDUCTASE"/>
    <property type="match status" value="1"/>
</dbReference>
<dbReference type="RefSeq" id="WP_090742892.1">
    <property type="nucleotide sequence ID" value="NZ_FMVT01000005.1"/>
</dbReference>
<dbReference type="GO" id="GO:0016491">
    <property type="term" value="F:oxidoreductase activity"/>
    <property type="evidence" value="ECO:0007669"/>
    <property type="project" value="UniProtKB-KW"/>
</dbReference>
<proteinExistence type="inferred from homology"/>
<evidence type="ECO:0000256" key="7">
    <source>
        <dbReference type="ARBA" id="ARBA00023002"/>
    </source>
</evidence>
<dbReference type="InterPro" id="IPR007419">
    <property type="entry name" value="BFD-like_2Fe2S-bd_dom"/>
</dbReference>
<dbReference type="STRING" id="336292.SAMN05660710_01865"/>
<evidence type="ECO:0000256" key="3">
    <source>
        <dbReference type="ARBA" id="ARBA00008747"/>
    </source>
</evidence>
<dbReference type="PROSITE" id="PS51669">
    <property type="entry name" value="4FE4S_MOW_BIS_MGD"/>
    <property type="match status" value="1"/>
</dbReference>
<dbReference type="Gene3D" id="3.40.228.10">
    <property type="entry name" value="Dimethylsulfoxide Reductase, domain 2"/>
    <property type="match status" value="1"/>
</dbReference>
<dbReference type="Pfam" id="PF01568">
    <property type="entry name" value="Molydop_binding"/>
    <property type="match status" value="1"/>
</dbReference>
<dbReference type="PROSITE" id="PS00551">
    <property type="entry name" value="MOLYBDOPTERIN_PROK_1"/>
    <property type="match status" value="1"/>
</dbReference>
<accession>A0A1G5GPG9</accession>
<evidence type="ECO:0000256" key="9">
    <source>
        <dbReference type="ARBA" id="ARBA00023014"/>
    </source>
</evidence>
<dbReference type="InterPro" id="IPR050123">
    <property type="entry name" value="Prok_molybdopt-oxidoreductase"/>
</dbReference>
<evidence type="ECO:0000256" key="2">
    <source>
        <dbReference type="ARBA" id="ARBA00001966"/>
    </source>
</evidence>
<evidence type="ECO:0000259" key="11">
    <source>
        <dbReference type="PROSITE" id="PS51669"/>
    </source>
</evidence>
<dbReference type="GO" id="GO:0016020">
    <property type="term" value="C:membrane"/>
    <property type="evidence" value="ECO:0007669"/>
    <property type="project" value="TreeGrafter"/>
</dbReference>
<dbReference type="GO" id="GO:0042128">
    <property type="term" value="P:nitrate assimilation"/>
    <property type="evidence" value="ECO:0007669"/>
    <property type="project" value="UniProtKB-KW"/>
</dbReference>
<keyword evidence="6" id="KW-0479">Metal-binding</keyword>
<keyword evidence="8" id="KW-0408">Iron</keyword>
<dbReference type="Gene3D" id="2.40.40.20">
    <property type="match status" value="1"/>
</dbReference>
<evidence type="ECO:0000256" key="4">
    <source>
        <dbReference type="ARBA" id="ARBA00022485"/>
    </source>
</evidence>
<evidence type="ECO:0000256" key="8">
    <source>
        <dbReference type="ARBA" id="ARBA00023004"/>
    </source>
</evidence>
<evidence type="ECO:0000256" key="10">
    <source>
        <dbReference type="ARBA" id="ARBA00023063"/>
    </source>
</evidence>
<dbReference type="EMBL" id="FMVT01000005">
    <property type="protein sequence ID" value="SCY53311.1"/>
    <property type="molecule type" value="Genomic_DNA"/>
</dbReference>
<organism evidence="12 13">
    <name type="scientific">Paracoccus tibetensis</name>
    <dbReference type="NCBI Taxonomy" id="336292"/>
    <lineage>
        <taxon>Bacteria</taxon>
        <taxon>Pseudomonadati</taxon>
        <taxon>Pseudomonadota</taxon>
        <taxon>Alphaproteobacteria</taxon>
        <taxon>Rhodobacterales</taxon>
        <taxon>Paracoccaceae</taxon>
        <taxon>Paracoccus</taxon>
    </lineage>
</organism>
<evidence type="ECO:0000313" key="12">
    <source>
        <dbReference type="EMBL" id="SCY53311.1"/>
    </source>
</evidence>
<protein>
    <submittedName>
        <fullName evidence="12">Assimilatory nitrate reductase catalytic subunit</fullName>
    </submittedName>
</protein>
<name>A0A1G5GPG9_9RHOB</name>
<dbReference type="Pfam" id="PF04879">
    <property type="entry name" value="Molybdop_Fe4S4"/>
    <property type="match status" value="1"/>
</dbReference>
<dbReference type="GO" id="GO:0046872">
    <property type="term" value="F:metal ion binding"/>
    <property type="evidence" value="ECO:0007669"/>
    <property type="project" value="UniProtKB-KW"/>
</dbReference>
<keyword evidence="5" id="KW-0500">Molybdenum</keyword>
<dbReference type="Proteomes" id="UP000199502">
    <property type="component" value="Unassembled WGS sequence"/>
</dbReference>
<dbReference type="Gene3D" id="2.20.25.90">
    <property type="entry name" value="ADC-like domains"/>
    <property type="match status" value="1"/>
</dbReference>
<feature type="domain" description="4Fe-4S Mo/W bis-MGD-type" evidence="11">
    <location>
        <begin position="1"/>
        <end position="57"/>
    </location>
</feature>
<dbReference type="InterPro" id="IPR041854">
    <property type="entry name" value="BFD-like_2Fe2S-bd_dom_sf"/>
</dbReference>
<dbReference type="Gene3D" id="3.40.50.740">
    <property type="match status" value="1"/>
</dbReference>
<evidence type="ECO:0000256" key="6">
    <source>
        <dbReference type="ARBA" id="ARBA00022723"/>
    </source>
</evidence>
<evidence type="ECO:0000256" key="5">
    <source>
        <dbReference type="ARBA" id="ARBA00022505"/>
    </source>
</evidence>
<dbReference type="GO" id="GO:0045333">
    <property type="term" value="P:cellular respiration"/>
    <property type="evidence" value="ECO:0007669"/>
    <property type="project" value="UniProtKB-ARBA"/>
</dbReference>
<keyword evidence="13" id="KW-1185">Reference proteome</keyword>
<comment type="cofactor">
    <cofactor evidence="1">
        <name>Mo-bis(molybdopterin guanine dinucleotide)</name>
        <dbReference type="ChEBI" id="CHEBI:60539"/>
    </cofactor>
</comment>
<dbReference type="SMART" id="SM00926">
    <property type="entry name" value="Molybdop_Fe4S4"/>
    <property type="match status" value="1"/>
</dbReference>
<keyword evidence="4" id="KW-0004">4Fe-4S</keyword>
<dbReference type="InterPro" id="IPR006963">
    <property type="entry name" value="Mopterin_OxRdtase_4Fe-4S_dom"/>
</dbReference>
<dbReference type="CDD" id="cd02754">
    <property type="entry name" value="MopB_Nitrate-R-NapA-like"/>
    <property type="match status" value="1"/>
</dbReference>
<dbReference type="GO" id="GO:0051539">
    <property type="term" value="F:4 iron, 4 sulfur cluster binding"/>
    <property type="evidence" value="ECO:0007669"/>
    <property type="project" value="UniProtKB-KW"/>
</dbReference>
<keyword evidence="7" id="KW-0560">Oxidoreductase</keyword>
<dbReference type="InterPro" id="IPR027467">
    <property type="entry name" value="MopterinOxRdtase_cofactor_BS"/>
</dbReference>
<evidence type="ECO:0000256" key="1">
    <source>
        <dbReference type="ARBA" id="ARBA00001942"/>
    </source>
</evidence>
<dbReference type="OrthoDB" id="9816402at2"/>
<sequence>MNPVRTTCPYCGVGCGVLATPDGQGGLTIKGDPVHPANRGRLCVKGAALGETVSTQGRLLTPRIHGTDAPWTQALDLIADRFTDAIAQHGADSVALYVSGQLLTEDYYVANKLMKGFIGSANIDTNSRLCMASSVAGHRRAFGTDTVPGLYEDLELADLVVLTGSNLAWCHPVLHQRLLAARAARPQMKIVVIDPRRTATCEDADLHLPLAPGADGHLFNLLLCHLHDTARTSATFLPHVTGLDAALTAARASRPEDTGLAPDLLQQFLDLWAATDKTVTVYSQGINQSDSGTDKVNAILNCHLATGRIGRPGTGPFSVTGQPNAMGGREVGGLANMLACHLELENPAHRAAVGAFWNAPRMATSPGLKAVDMFRAVEDGRIKALWIIHTNPAVTMPEADRVARAIANCDFTVVSETWPDTDTARLAKVLLPSTAWGEKDGTVTNSERLISRQRAALPPPGEARPDWWQLAQVARRMGFTGFDWTTPTQIFAEHAALSGVAGALGSDFDISDLATADYETLTPTLWPQNHRQKGGRFFATGRFHTPSGRARMIPVSARVADSAPFRLNTGRIRDQWHTMTRTGLAPRLNQHLAEPFLEIHPEDALRLGLAPASLAEVTSENGTAILRTLITPKVQPGHPFAPIHWTGETAPSGRIDALIPGLTDPVSGQPASKSAAVAIRPFRADWFGYAISAAPLHLTCAYWAKASIEGGQQYELAGTAAEDPRALAETLFGAAPTSELRDPSRGIARFAFTLGARLTGALFIAPQPIPLSRSHLRAALTQPDPAILAGQPGADRPDPGPTVCACLNVGLNQIRAAIATGEATSVAAIGTALGAGTNCGSCRPELAALLAQHQPRIAAE</sequence>
<dbReference type="GO" id="GO:0043546">
    <property type="term" value="F:molybdopterin cofactor binding"/>
    <property type="evidence" value="ECO:0007669"/>
    <property type="project" value="InterPro"/>
</dbReference>
<dbReference type="AlphaFoldDB" id="A0A1G5GPG9"/>
<dbReference type="GO" id="GO:1990204">
    <property type="term" value="C:oxidoreductase complex"/>
    <property type="evidence" value="ECO:0007669"/>
    <property type="project" value="UniProtKB-ARBA"/>
</dbReference>
<reference evidence="12 13" key="1">
    <citation type="submission" date="2016-10" db="EMBL/GenBank/DDBJ databases">
        <authorList>
            <person name="de Groot N.N."/>
        </authorList>
    </citation>
    <scope>NUCLEOTIDE SEQUENCE [LARGE SCALE GENOMIC DNA]</scope>
    <source>
        <strain evidence="12 13">CGMCC 1.8925</strain>
    </source>
</reference>
<keyword evidence="9" id="KW-0411">Iron-sulfur</keyword>
<dbReference type="CDD" id="cd02791">
    <property type="entry name" value="MopB_CT_Nitrate-R-NapA-like"/>
    <property type="match status" value="1"/>
</dbReference>
<keyword evidence="10" id="KW-0534">Nitrate assimilation</keyword>